<evidence type="ECO:0000256" key="1">
    <source>
        <dbReference type="SAM" id="MobiDB-lite"/>
    </source>
</evidence>
<accession>A0A135T227</accession>
<comment type="caution">
    <text evidence="2">The sequence shown here is derived from an EMBL/GenBank/DDBJ whole genome shotgun (WGS) entry which is preliminary data.</text>
</comment>
<dbReference type="AlphaFoldDB" id="A0A135T227"/>
<keyword evidence="3" id="KW-1185">Reference proteome</keyword>
<proteinExistence type="predicted"/>
<reference evidence="2 3" key="1">
    <citation type="submission" date="2014-02" db="EMBL/GenBank/DDBJ databases">
        <title>The genome sequence of Colletotrichum nymphaeae SA-01.</title>
        <authorList>
            <person name="Baroncelli R."/>
            <person name="Thon M.R."/>
        </authorList>
    </citation>
    <scope>NUCLEOTIDE SEQUENCE [LARGE SCALE GENOMIC DNA]</scope>
    <source>
        <strain evidence="2 3">SA-01</strain>
    </source>
</reference>
<evidence type="ECO:0000313" key="2">
    <source>
        <dbReference type="EMBL" id="KXH42210.1"/>
    </source>
</evidence>
<gene>
    <name evidence="2" type="ORF">CNYM01_09412</name>
</gene>
<evidence type="ECO:0008006" key="4">
    <source>
        <dbReference type="Google" id="ProtNLM"/>
    </source>
</evidence>
<dbReference type="Proteomes" id="UP000070054">
    <property type="component" value="Unassembled WGS sequence"/>
</dbReference>
<evidence type="ECO:0000313" key="3">
    <source>
        <dbReference type="Proteomes" id="UP000070054"/>
    </source>
</evidence>
<sequence>MSQLVDYNDSDEETIPAGTPSDNAIPRHIQQHSEIDQLSQDLEKTRQTSAHLDKMLNKFKEVKKSELSRLKGEGIDVPTVRLVGLDLNYKICQMEEDLLALRETSREINSEAAAQERTKLERCRDSLGQTMFQKRSHIIENLDVAILWGPYARTIAECVETYYGRFDKYQTKPLRTSNRFRNKALVYYRGYSSQHQAAEISGTDTEMADFLAESNEHYWCHATGSWMFQPGTPEDKHDPPAYQCHAAANIVPYFSNVPHEILEDLFGERKWELSGPANSLLLSMQIQYWFYHYKLVIVPVDPEEKPLKRWKIDILDKDIEYLDLHAVRFTPGGKTPRFAKSLQDRELVFLNDKRPAARFLYFHFIMALIRLKDTKSESWKDARAKYLSRDPSPSLLHSLPL</sequence>
<dbReference type="OrthoDB" id="4844405at2759"/>
<dbReference type="EMBL" id="JEMN01001260">
    <property type="protein sequence ID" value="KXH42210.1"/>
    <property type="molecule type" value="Genomic_DNA"/>
</dbReference>
<name>A0A135T227_9PEZI</name>
<organism evidence="2 3">
    <name type="scientific">Colletotrichum nymphaeae SA-01</name>
    <dbReference type="NCBI Taxonomy" id="1460502"/>
    <lineage>
        <taxon>Eukaryota</taxon>
        <taxon>Fungi</taxon>
        <taxon>Dikarya</taxon>
        <taxon>Ascomycota</taxon>
        <taxon>Pezizomycotina</taxon>
        <taxon>Sordariomycetes</taxon>
        <taxon>Hypocreomycetidae</taxon>
        <taxon>Glomerellales</taxon>
        <taxon>Glomerellaceae</taxon>
        <taxon>Colletotrichum</taxon>
        <taxon>Colletotrichum acutatum species complex</taxon>
    </lineage>
</organism>
<feature type="region of interest" description="Disordered" evidence="1">
    <location>
        <begin position="1"/>
        <end position="23"/>
    </location>
</feature>
<protein>
    <recommendedName>
        <fullName evidence="4">HNH nuclease domain-containing protein</fullName>
    </recommendedName>
</protein>